<dbReference type="eggNOG" id="COG4983">
    <property type="taxonomic scope" value="Bacteria"/>
</dbReference>
<comment type="caution">
    <text evidence="1">The sequence shown here is derived from an EMBL/GenBank/DDBJ whole genome shotgun (WGS) entry which is preliminary data.</text>
</comment>
<protein>
    <submittedName>
        <fullName evidence="1">Uncharacterized protein</fullName>
    </submittedName>
</protein>
<evidence type="ECO:0000313" key="2">
    <source>
        <dbReference type="Proteomes" id="UP000003875"/>
    </source>
</evidence>
<sequence length="152" mass="17799">MEKNFSPLADEIIKMMDSYTELSPSGNGVHIIVKGELPIQKGRPKKSRNRFGNIPVRTIFHIYRKTRRTYMKLLNEPMNLHCFLKKYFEDKKPEKKTVTNTFSHISNLSNSELWEKMFNSRNGQNIRSLFEGNLINDDHSSTDLALCNHPWL</sequence>
<dbReference type="Proteomes" id="UP000003875">
    <property type="component" value="Unassembled WGS sequence"/>
</dbReference>
<reference evidence="1 2" key="1">
    <citation type="submission" date="2009-02" db="EMBL/GenBank/DDBJ databases">
        <title>Draft genome sequence of Bifidobacterium pseudocatenulatum (DSM 20438).</title>
        <authorList>
            <person name="Sudarsanam P."/>
            <person name="Ley R."/>
            <person name="Guruge J."/>
            <person name="Turnbaugh P.J."/>
            <person name="Mahowald M."/>
            <person name="Liep D."/>
            <person name="Gordon J."/>
        </authorList>
    </citation>
    <scope>NUCLEOTIDE SEQUENCE [LARGE SCALE GENOMIC DNA]</scope>
    <source>
        <strain evidence="1 2">DSM 20438</strain>
    </source>
</reference>
<name>C0BVQ7_BIFPS</name>
<accession>C0BVQ7</accession>
<feature type="non-terminal residue" evidence="1">
    <location>
        <position position="152"/>
    </location>
</feature>
<gene>
    <name evidence="1" type="ORF">BIFPSEUDO_04508</name>
</gene>
<dbReference type="RefSeq" id="WP_004224066.1">
    <property type="nucleotide sequence ID" value="NZ_ABXX02000026.1"/>
</dbReference>
<dbReference type="EMBL" id="ABXX02000026">
    <property type="protein sequence ID" value="EEG69865.1"/>
    <property type="molecule type" value="Genomic_DNA"/>
</dbReference>
<organism evidence="1 2">
    <name type="scientific">Bifidobacterium pseudocatenulatum DSM 20438 = JCM 1200 = LMG 10505</name>
    <dbReference type="NCBI Taxonomy" id="547043"/>
    <lineage>
        <taxon>Bacteria</taxon>
        <taxon>Bacillati</taxon>
        <taxon>Actinomycetota</taxon>
        <taxon>Actinomycetes</taxon>
        <taxon>Bifidobacteriales</taxon>
        <taxon>Bifidobacteriaceae</taxon>
        <taxon>Bifidobacterium</taxon>
    </lineage>
</organism>
<proteinExistence type="predicted"/>
<evidence type="ECO:0000313" key="1">
    <source>
        <dbReference type="EMBL" id="EEG69865.1"/>
    </source>
</evidence>
<dbReference type="AlphaFoldDB" id="C0BVQ7"/>
<reference evidence="1 2" key="2">
    <citation type="submission" date="2009-02" db="EMBL/GenBank/DDBJ databases">
        <authorList>
            <person name="Fulton L."/>
            <person name="Clifton S."/>
            <person name="Fulton B."/>
            <person name="Xu J."/>
            <person name="Minx P."/>
            <person name="Pepin K.H."/>
            <person name="Johnson M."/>
            <person name="Bhonagiri V."/>
            <person name="Nash W.E."/>
            <person name="Mardis E.R."/>
            <person name="Wilson R.K."/>
        </authorList>
    </citation>
    <scope>NUCLEOTIDE SEQUENCE [LARGE SCALE GENOMIC DNA]</scope>
    <source>
        <strain evidence="1 2">DSM 20438</strain>
    </source>
</reference>